<dbReference type="OrthoDB" id="10588456at2759"/>
<dbReference type="EMBL" id="CM009757">
    <property type="protein sequence ID" value="PUZ42050.1"/>
    <property type="molecule type" value="Genomic_DNA"/>
</dbReference>
<keyword evidence="3" id="KW-1185">Reference proteome</keyword>
<feature type="transmembrane region" description="Helical" evidence="1">
    <location>
        <begin position="29"/>
        <end position="53"/>
    </location>
</feature>
<name>A0A2T7CFB6_9POAL</name>
<gene>
    <name evidence="2" type="ORF">GQ55_9G552900</name>
</gene>
<evidence type="ECO:0000313" key="2">
    <source>
        <dbReference type="EMBL" id="PUZ42050.1"/>
    </source>
</evidence>
<dbReference type="Proteomes" id="UP000244336">
    <property type="component" value="Chromosome 9"/>
</dbReference>
<protein>
    <submittedName>
        <fullName evidence="2">Uncharacterized protein</fullName>
    </submittedName>
</protein>
<evidence type="ECO:0000256" key="1">
    <source>
        <dbReference type="SAM" id="Phobius"/>
    </source>
</evidence>
<evidence type="ECO:0000313" key="3">
    <source>
        <dbReference type="Proteomes" id="UP000244336"/>
    </source>
</evidence>
<accession>A0A2T7CFB6</accession>
<keyword evidence="1" id="KW-0812">Transmembrane</keyword>
<proteinExistence type="predicted"/>
<keyword evidence="1" id="KW-0472">Membrane</keyword>
<sequence length="101" mass="11274">MAGHRNKDVDFVPWVGDRTGELLFQSPRVLPPFCVSVPCFLLLAHVFPIHLLACYKLARSYSATCKVHLLIRNLQSEVIYSTELNLLSSITPTIGNSKFTG</sequence>
<keyword evidence="1" id="KW-1133">Transmembrane helix</keyword>
<dbReference type="AlphaFoldDB" id="A0A2T7CFB6"/>
<organism evidence="2 3">
    <name type="scientific">Panicum hallii var. hallii</name>
    <dbReference type="NCBI Taxonomy" id="1504633"/>
    <lineage>
        <taxon>Eukaryota</taxon>
        <taxon>Viridiplantae</taxon>
        <taxon>Streptophyta</taxon>
        <taxon>Embryophyta</taxon>
        <taxon>Tracheophyta</taxon>
        <taxon>Spermatophyta</taxon>
        <taxon>Magnoliopsida</taxon>
        <taxon>Liliopsida</taxon>
        <taxon>Poales</taxon>
        <taxon>Poaceae</taxon>
        <taxon>PACMAD clade</taxon>
        <taxon>Panicoideae</taxon>
        <taxon>Panicodae</taxon>
        <taxon>Paniceae</taxon>
        <taxon>Panicinae</taxon>
        <taxon>Panicum</taxon>
        <taxon>Panicum sect. Panicum</taxon>
    </lineage>
</organism>
<reference evidence="2 3" key="1">
    <citation type="submission" date="2018-04" db="EMBL/GenBank/DDBJ databases">
        <title>WGS assembly of Panicum hallii var. hallii HAL2.</title>
        <authorList>
            <person name="Lovell J."/>
            <person name="Jenkins J."/>
            <person name="Lowry D."/>
            <person name="Mamidi S."/>
            <person name="Sreedasyam A."/>
            <person name="Weng X."/>
            <person name="Barry K."/>
            <person name="Bonette J."/>
            <person name="Campitelli B."/>
            <person name="Daum C."/>
            <person name="Gordon S."/>
            <person name="Gould B."/>
            <person name="Lipzen A."/>
            <person name="MacQueen A."/>
            <person name="Palacio-Mejia J."/>
            <person name="Plott C."/>
            <person name="Shakirov E."/>
            <person name="Shu S."/>
            <person name="Yoshinaga Y."/>
            <person name="Zane M."/>
            <person name="Rokhsar D."/>
            <person name="Grimwood J."/>
            <person name="Schmutz J."/>
            <person name="Juenger T."/>
        </authorList>
    </citation>
    <scope>NUCLEOTIDE SEQUENCE [LARGE SCALE GENOMIC DNA]</scope>
    <source>
        <strain evidence="3">cv. HAL2</strain>
    </source>
</reference>
<dbReference type="Gramene" id="PUZ42050">
    <property type="protein sequence ID" value="PUZ42050"/>
    <property type="gene ID" value="GQ55_9G552900"/>
</dbReference>